<dbReference type="AlphaFoldDB" id="A0A0N8VM72"/>
<sequence length="48" mass="5165">MYPDAIVIAEAKTIRNNLKSSKMSSALFSGASIKIADKYCAKTIIGML</sequence>
<dbReference type="EMBL" id="JRLF01000014">
    <property type="protein sequence ID" value="KQB38516.1"/>
    <property type="molecule type" value="Genomic_DNA"/>
</dbReference>
<accession>A0A0N8VM72</accession>
<name>A0A0N8VM72_9FLAO</name>
<evidence type="ECO:0000313" key="1">
    <source>
        <dbReference type="EMBL" id="KQB38516.1"/>
    </source>
</evidence>
<proteinExistence type="predicted"/>
<comment type="caution">
    <text evidence="1">The sequence shown here is derived from an EMBL/GenBank/DDBJ whole genome shotgun (WGS) entry which is preliminary data.</text>
</comment>
<reference evidence="1 2" key="1">
    <citation type="submission" date="2014-09" db="EMBL/GenBank/DDBJ databases">
        <title>Genome sequence of Flavobacterium aquidurense RC62.</title>
        <authorList>
            <person name="Kim J.F."/>
            <person name="Kwak M.-J."/>
        </authorList>
    </citation>
    <scope>NUCLEOTIDE SEQUENCE [LARGE SCALE GENOMIC DNA]</scope>
    <source>
        <strain evidence="1 2">RC62</strain>
    </source>
</reference>
<organism evidence="1 2">
    <name type="scientific">Flavobacterium aquidurense</name>
    <dbReference type="NCBI Taxonomy" id="362413"/>
    <lineage>
        <taxon>Bacteria</taxon>
        <taxon>Pseudomonadati</taxon>
        <taxon>Bacteroidota</taxon>
        <taxon>Flavobacteriia</taxon>
        <taxon>Flavobacteriales</taxon>
        <taxon>Flavobacteriaceae</taxon>
        <taxon>Flavobacterium</taxon>
    </lineage>
</organism>
<dbReference type="Proteomes" id="UP000050443">
    <property type="component" value="Unassembled WGS sequence"/>
</dbReference>
<protein>
    <submittedName>
        <fullName evidence="1">Uncharacterized protein</fullName>
    </submittedName>
</protein>
<gene>
    <name evidence="1" type="ORF">RC62_1872</name>
</gene>
<evidence type="ECO:0000313" key="2">
    <source>
        <dbReference type="Proteomes" id="UP000050443"/>
    </source>
</evidence>